<evidence type="ECO:0000256" key="7">
    <source>
        <dbReference type="ARBA" id="ARBA00047925"/>
    </source>
</evidence>
<evidence type="ECO:0000256" key="1">
    <source>
        <dbReference type="ARBA" id="ARBA00022679"/>
    </source>
</evidence>
<feature type="active site" description="Proton acceptor" evidence="8">
    <location>
        <position position="48"/>
    </location>
</feature>
<comment type="function">
    <text evidence="8">Involved in the regulation of the intracellular balance of NAD and NADP, and is a key enzyme in the biosynthesis of NADP. Catalyzes specifically the phosphorylation on 2'-hydroxyl of the adenosine moiety of NAD to yield NADP.</text>
</comment>
<feature type="binding site" evidence="8">
    <location>
        <position position="150"/>
    </location>
    <ligand>
        <name>NAD(+)</name>
        <dbReference type="ChEBI" id="CHEBI:57540"/>
    </ligand>
</feature>
<dbReference type="GO" id="GO:0019674">
    <property type="term" value="P:NAD+ metabolic process"/>
    <property type="evidence" value="ECO:0007669"/>
    <property type="project" value="InterPro"/>
</dbReference>
<dbReference type="Gene3D" id="3.40.50.10330">
    <property type="entry name" value="Probable inorganic polyphosphate/atp-NAD kinase, domain 1"/>
    <property type="match status" value="1"/>
</dbReference>
<evidence type="ECO:0000313" key="9">
    <source>
        <dbReference type="EMBL" id="GCF94025.1"/>
    </source>
</evidence>
<feature type="binding site" evidence="8">
    <location>
        <begin position="124"/>
        <end position="125"/>
    </location>
    <ligand>
        <name>NAD(+)</name>
        <dbReference type="ChEBI" id="CHEBI:57540"/>
    </ligand>
</feature>
<comment type="caution">
    <text evidence="8">Lacks conserved residue(s) required for the propagation of feature annotation.</text>
</comment>
<keyword evidence="10" id="KW-1185">Reference proteome</keyword>
<evidence type="ECO:0000256" key="2">
    <source>
        <dbReference type="ARBA" id="ARBA00022741"/>
    </source>
</evidence>
<dbReference type="InterPro" id="IPR002504">
    <property type="entry name" value="NADK"/>
</dbReference>
<comment type="subcellular location">
    <subcellularLocation>
        <location evidence="8">Cytoplasm</location>
    </subcellularLocation>
</comment>
<comment type="catalytic activity">
    <reaction evidence="7 8">
        <text>NAD(+) + ATP = ADP + NADP(+) + H(+)</text>
        <dbReference type="Rhea" id="RHEA:18629"/>
        <dbReference type="ChEBI" id="CHEBI:15378"/>
        <dbReference type="ChEBI" id="CHEBI:30616"/>
        <dbReference type="ChEBI" id="CHEBI:57540"/>
        <dbReference type="ChEBI" id="CHEBI:58349"/>
        <dbReference type="ChEBI" id="CHEBI:456216"/>
        <dbReference type="EC" id="2.7.1.23"/>
    </reaction>
</comment>
<dbReference type="EC" id="2.7.1.23" evidence="8"/>
<comment type="similarity">
    <text evidence="8">Belongs to the NAD kinase family.</text>
</comment>
<dbReference type="SUPFAM" id="SSF111331">
    <property type="entry name" value="NAD kinase/diacylglycerol kinase-like"/>
    <property type="match status" value="1"/>
</dbReference>
<feature type="binding site" evidence="8">
    <location>
        <position position="187"/>
    </location>
    <ligand>
        <name>NAD(+)</name>
        <dbReference type="ChEBI" id="CHEBI:57540"/>
    </ligand>
</feature>
<dbReference type="GO" id="GO:0005737">
    <property type="term" value="C:cytoplasm"/>
    <property type="evidence" value="ECO:0007669"/>
    <property type="project" value="UniProtKB-SubCell"/>
</dbReference>
<protein>
    <recommendedName>
        <fullName evidence="8">NAD kinase</fullName>
        <ecNumber evidence="8">2.7.1.23</ecNumber>
    </recommendedName>
    <alternativeName>
        <fullName evidence="8">ATP-dependent NAD kinase</fullName>
    </alternativeName>
</protein>
<dbReference type="Pfam" id="PF20143">
    <property type="entry name" value="NAD_kinase_C"/>
    <property type="match status" value="1"/>
</dbReference>
<keyword evidence="8" id="KW-0963">Cytoplasm</keyword>
<dbReference type="GO" id="GO:0006741">
    <property type="term" value="P:NADP+ biosynthetic process"/>
    <property type="evidence" value="ECO:0007669"/>
    <property type="project" value="UniProtKB-UniRule"/>
</dbReference>
<accession>A0A4P5P7R3</accession>
<evidence type="ECO:0000256" key="3">
    <source>
        <dbReference type="ARBA" id="ARBA00022777"/>
    </source>
</evidence>
<gene>
    <name evidence="8 9" type="primary">nadK</name>
    <name evidence="9" type="ORF">NRIC_19160</name>
</gene>
<comment type="cofactor">
    <cofactor evidence="8">
        <name>a divalent metal cation</name>
        <dbReference type="ChEBI" id="CHEBI:60240"/>
    </cofactor>
</comment>
<dbReference type="AlphaFoldDB" id="A0A4P5P7R3"/>
<dbReference type="PANTHER" id="PTHR20275">
    <property type="entry name" value="NAD KINASE"/>
    <property type="match status" value="1"/>
</dbReference>
<dbReference type="OrthoDB" id="9774737at2"/>
<dbReference type="Proteomes" id="UP000290567">
    <property type="component" value="Unassembled WGS sequence"/>
</dbReference>
<feature type="binding site" evidence="8">
    <location>
        <position position="152"/>
    </location>
    <ligand>
        <name>NAD(+)</name>
        <dbReference type="ChEBI" id="CHEBI:57540"/>
    </ligand>
</feature>
<dbReference type="EMBL" id="BJCC01000014">
    <property type="protein sequence ID" value="GCF94025.1"/>
    <property type="molecule type" value="Genomic_DNA"/>
</dbReference>
<dbReference type="GO" id="GO:0005524">
    <property type="term" value="F:ATP binding"/>
    <property type="evidence" value="ECO:0007669"/>
    <property type="project" value="UniProtKB-KW"/>
</dbReference>
<keyword evidence="1 8" id="KW-0808">Transferase</keyword>
<dbReference type="InterPro" id="IPR016064">
    <property type="entry name" value="NAD/diacylglycerol_kinase_sf"/>
</dbReference>
<organism evidence="9 10">
    <name type="scientific">Enterococcus florum</name>
    <dbReference type="NCBI Taxonomy" id="2480627"/>
    <lineage>
        <taxon>Bacteria</taxon>
        <taxon>Bacillati</taxon>
        <taxon>Bacillota</taxon>
        <taxon>Bacilli</taxon>
        <taxon>Lactobacillales</taxon>
        <taxon>Enterococcaceae</taxon>
        <taxon>Enterococcus</taxon>
    </lineage>
</organism>
<sequence>MTLRIGIIHNNEQKSLDVFQRLVPLIEKKAGIKLVERDPELVITIGGDGTLLSAFHRYNHKLSDVLFLGVHTGHLGFYTDWRDYELEELTDSLCRNRGKSVSYPLLDVVVNFSDGRSKHFLALNESTIRKGSRTMVADVYIKEERLERFRGDGLSVSTPTGSTAYNKSVGGAVLHPSISALQLAEIASLNNRVFRTLGSPAIIGNQEWIEVKLRSQGNHMITVDQLDVSGPEISSVKYKIAEERIHFASYRHMHFWHRVKDAFIRED</sequence>
<proteinExistence type="inferred from homology"/>
<dbReference type="PANTHER" id="PTHR20275:SF0">
    <property type="entry name" value="NAD KINASE"/>
    <property type="match status" value="1"/>
</dbReference>
<keyword evidence="5 8" id="KW-0521">NADP</keyword>
<dbReference type="HAMAP" id="MF_00361">
    <property type="entry name" value="NAD_kinase"/>
    <property type="match status" value="1"/>
</dbReference>
<comment type="caution">
    <text evidence="9">The sequence shown here is derived from an EMBL/GenBank/DDBJ whole genome shotgun (WGS) entry which is preliminary data.</text>
</comment>
<evidence type="ECO:0000256" key="8">
    <source>
        <dbReference type="HAMAP-Rule" id="MF_00361"/>
    </source>
</evidence>
<feature type="binding site" evidence="8">
    <location>
        <begin position="163"/>
        <end position="168"/>
    </location>
    <ligand>
        <name>NAD(+)</name>
        <dbReference type="ChEBI" id="CHEBI:57540"/>
    </ligand>
</feature>
<keyword evidence="4 8" id="KW-0067">ATP-binding</keyword>
<dbReference type="GO" id="GO:0003951">
    <property type="term" value="F:NAD+ kinase activity"/>
    <property type="evidence" value="ECO:0007669"/>
    <property type="project" value="UniProtKB-UniRule"/>
</dbReference>
<dbReference type="InterPro" id="IPR017438">
    <property type="entry name" value="ATP-NAD_kinase_N"/>
</dbReference>
<dbReference type="InterPro" id="IPR017437">
    <property type="entry name" value="ATP-NAD_kinase_PpnK-typ_C"/>
</dbReference>
<evidence type="ECO:0000256" key="6">
    <source>
        <dbReference type="ARBA" id="ARBA00023027"/>
    </source>
</evidence>
<evidence type="ECO:0000256" key="4">
    <source>
        <dbReference type="ARBA" id="ARBA00022840"/>
    </source>
</evidence>
<keyword evidence="2 8" id="KW-0547">Nucleotide-binding</keyword>
<dbReference type="Gene3D" id="2.60.200.30">
    <property type="entry name" value="Probable inorganic polyphosphate/atp-NAD kinase, domain 2"/>
    <property type="match status" value="1"/>
</dbReference>
<dbReference type="GO" id="GO:0051287">
    <property type="term" value="F:NAD binding"/>
    <property type="evidence" value="ECO:0007669"/>
    <property type="project" value="UniProtKB-ARBA"/>
</dbReference>
<reference evidence="10" key="1">
    <citation type="submission" date="2019-02" db="EMBL/GenBank/DDBJ databases">
        <title>Draft genome sequence of Enterococcus sp. Gos25-1.</title>
        <authorList>
            <person name="Tanaka N."/>
            <person name="Shiwa Y."/>
            <person name="Fujita N."/>
        </authorList>
    </citation>
    <scope>NUCLEOTIDE SEQUENCE [LARGE SCALE GENOMIC DNA]</scope>
    <source>
        <strain evidence="10">Gos25-1</strain>
    </source>
</reference>
<evidence type="ECO:0000256" key="5">
    <source>
        <dbReference type="ARBA" id="ARBA00022857"/>
    </source>
</evidence>
<keyword evidence="6 8" id="KW-0520">NAD</keyword>
<evidence type="ECO:0000313" key="10">
    <source>
        <dbReference type="Proteomes" id="UP000290567"/>
    </source>
</evidence>
<keyword evidence="3 8" id="KW-0418">Kinase</keyword>
<dbReference type="NCBIfam" id="NF003424">
    <property type="entry name" value="PRK04885.1"/>
    <property type="match status" value="1"/>
</dbReference>
<dbReference type="GO" id="GO:0046872">
    <property type="term" value="F:metal ion binding"/>
    <property type="evidence" value="ECO:0007669"/>
    <property type="project" value="UniProtKB-UniRule"/>
</dbReference>
<name>A0A4P5P7R3_9ENTE</name>
<dbReference type="Pfam" id="PF01513">
    <property type="entry name" value="NAD_kinase"/>
    <property type="match status" value="1"/>
</dbReference>
<feature type="binding site" evidence="8">
    <location>
        <begin position="48"/>
        <end position="49"/>
    </location>
    <ligand>
        <name>NAD(+)</name>
        <dbReference type="ChEBI" id="CHEBI:57540"/>
    </ligand>
</feature>